<keyword evidence="2" id="KW-1133">Transmembrane helix</keyword>
<dbReference type="EMBL" id="JAHRIM010000715">
    <property type="protein sequence ID" value="MEQ2258428.1"/>
    <property type="molecule type" value="Genomic_DNA"/>
</dbReference>
<dbReference type="PANTHER" id="PTHR20859">
    <property type="entry name" value="INTERFERON/INTERLEUKIN RECEPTOR"/>
    <property type="match status" value="1"/>
</dbReference>
<dbReference type="InterPro" id="IPR015373">
    <property type="entry name" value="Interferon/interleukin_rcp_dom"/>
</dbReference>
<reference evidence="5 6" key="1">
    <citation type="submission" date="2021-06" db="EMBL/GenBank/DDBJ databases">
        <authorList>
            <person name="Palmer J.M."/>
        </authorList>
    </citation>
    <scope>NUCLEOTIDE SEQUENCE [LARGE SCALE GENOMIC DNA]</scope>
    <source>
        <strain evidence="5 6">XR_2019</strain>
        <tissue evidence="5">Muscle</tissue>
    </source>
</reference>
<dbReference type="PROSITE" id="PS50853">
    <property type="entry name" value="FN3"/>
    <property type="match status" value="1"/>
</dbReference>
<protein>
    <recommendedName>
        <fullName evidence="4">Fibronectin type-III domain-containing protein</fullName>
    </recommendedName>
</protein>
<dbReference type="Pfam" id="PF01108">
    <property type="entry name" value="Tissue_fac"/>
    <property type="match status" value="1"/>
</dbReference>
<evidence type="ECO:0000259" key="4">
    <source>
        <dbReference type="PROSITE" id="PS50853"/>
    </source>
</evidence>
<gene>
    <name evidence="5" type="ORF">XENORESO_019334</name>
</gene>
<keyword evidence="2" id="KW-0812">Transmembrane</keyword>
<sequence>MFTVVPLFLLFGSLQFGAAEAEPNAPHNLDMITLNTNYALTWDWDQSSVGSDPVTFTVQYTGNHQLKKKTPRWNTACRETTGRSCDLTGFNLHYLGLYMLRVQANVNGSHSVWEYKQFCPDKEAAIGPPSKVQLSAAVGDLDIVITDPQTSSNSSMRDHLNLSFQIHYWEQSEDGKVLDFKTFITESNMLTLSNLTPWTQYCVRVQSHYEYYNKTSSFTPPQCIHTEGVVPWWQIFLYFLSSLLLCFLVVLVFLYGGHQCFQFCKATLFPGEKLPSPLKHHEIDYPCLLVSDSELDLCDPVIICAEPAILENNVDPAADSAGPPVGLGQDSSGRHSRQNSSSSGDSGVYSSGGNSGALQHNIASTFPDVKRHFDSEQLKMLSMKSDFKVCPVIPDEGVVDMEV</sequence>
<feature type="compositionally biased region" description="Low complexity" evidence="1">
    <location>
        <begin position="338"/>
        <end position="352"/>
    </location>
</feature>
<dbReference type="SUPFAM" id="SSF49265">
    <property type="entry name" value="Fibronectin type III"/>
    <property type="match status" value="2"/>
</dbReference>
<name>A0ABV0VNY7_9TELE</name>
<feature type="signal peptide" evidence="3">
    <location>
        <begin position="1"/>
        <end position="21"/>
    </location>
</feature>
<comment type="caution">
    <text evidence="5">The sequence shown here is derived from an EMBL/GenBank/DDBJ whole genome shotgun (WGS) entry which is preliminary data.</text>
</comment>
<feature type="domain" description="Fibronectin type-III" evidence="4">
    <location>
        <begin position="128"/>
        <end position="229"/>
    </location>
</feature>
<evidence type="ECO:0000256" key="3">
    <source>
        <dbReference type="SAM" id="SignalP"/>
    </source>
</evidence>
<evidence type="ECO:0000313" key="5">
    <source>
        <dbReference type="EMBL" id="MEQ2258428.1"/>
    </source>
</evidence>
<dbReference type="Proteomes" id="UP001444071">
    <property type="component" value="Unassembled WGS sequence"/>
</dbReference>
<dbReference type="PANTHER" id="PTHR20859:SF85">
    <property type="entry name" value="INTERFERON ALPHA_BETA RECEPTOR 1 ISOFORM X1"/>
    <property type="match status" value="1"/>
</dbReference>
<feature type="transmembrane region" description="Helical" evidence="2">
    <location>
        <begin position="232"/>
        <end position="255"/>
    </location>
</feature>
<evidence type="ECO:0000256" key="1">
    <source>
        <dbReference type="SAM" id="MobiDB-lite"/>
    </source>
</evidence>
<accession>A0ABV0VNY7</accession>
<dbReference type="InterPro" id="IPR036116">
    <property type="entry name" value="FN3_sf"/>
</dbReference>
<evidence type="ECO:0000313" key="6">
    <source>
        <dbReference type="Proteomes" id="UP001444071"/>
    </source>
</evidence>
<feature type="region of interest" description="Disordered" evidence="1">
    <location>
        <begin position="320"/>
        <end position="353"/>
    </location>
</feature>
<organism evidence="5 6">
    <name type="scientific">Xenotaenia resolanae</name>
    <dbReference type="NCBI Taxonomy" id="208358"/>
    <lineage>
        <taxon>Eukaryota</taxon>
        <taxon>Metazoa</taxon>
        <taxon>Chordata</taxon>
        <taxon>Craniata</taxon>
        <taxon>Vertebrata</taxon>
        <taxon>Euteleostomi</taxon>
        <taxon>Actinopterygii</taxon>
        <taxon>Neopterygii</taxon>
        <taxon>Teleostei</taxon>
        <taxon>Neoteleostei</taxon>
        <taxon>Acanthomorphata</taxon>
        <taxon>Ovalentaria</taxon>
        <taxon>Atherinomorphae</taxon>
        <taxon>Cyprinodontiformes</taxon>
        <taxon>Goodeidae</taxon>
        <taxon>Xenotaenia</taxon>
    </lineage>
</organism>
<dbReference type="Pfam" id="PF09294">
    <property type="entry name" value="Interfer-bind"/>
    <property type="match status" value="1"/>
</dbReference>
<proteinExistence type="predicted"/>
<dbReference type="InterPro" id="IPR050650">
    <property type="entry name" value="Type-II_Cytokine-TF_Rcpt"/>
</dbReference>
<keyword evidence="6" id="KW-1185">Reference proteome</keyword>
<feature type="chain" id="PRO_5045453353" description="Fibronectin type-III domain-containing protein" evidence="3">
    <location>
        <begin position="22"/>
        <end position="403"/>
    </location>
</feature>
<dbReference type="CDD" id="cd00063">
    <property type="entry name" value="FN3"/>
    <property type="match status" value="1"/>
</dbReference>
<keyword evidence="3" id="KW-0732">Signal</keyword>
<evidence type="ECO:0000256" key="2">
    <source>
        <dbReference type="SAM" id="Phobius"/>
    </source>
</evidence>
<dbReference type="Gene3D" id="2.60.40.10">
    <property type="entry name" value="Immunoglobulins"/>
    <property type="match status" value="2"/>
</dbReference>
<dbReference type="InterPro" id="IPR003961">
    <property type="entry name" value="FN3_dom"/>
</dbReference>
<keyword evidence="2" id="KW-0472">Membrane</keyword>
<dbReference type="InterPro" id="IPR013783">
    <property type="entry name" value="Ig-like_fold"/>
</dbReference>